<protein>
    <submittedName>
        <fullName evidence="2">Membrane protein</fullName>
    </submittedName>
</protein>
<evidence type="ECO:0000256" key="1">
    <source>
        <dbReference type="SAM" id="Phobius"/>
    </source>
</evidence>
<accession>A0ABV2N5E8</accession>
<proteinExistence type="predicted"/>
<organism evidence="2 3">
    <name type="scientific">Aquamicrobium terrae</name>
    <dbReference type="NCBI Taxonomy" id="1324945"/>
    <lineage>
        <taxon>Bacteria</taxon>
        <taxon>Pseudomonadati</taxon>
        <taxon>Pseudomonadota</taxon>
        <taxon>Alphaproteobacteria</taxon>
        <taxon>Hyphomicrobiales</taxon>
        <taxon>Phyllobacteriaceae</taxon>
        <taxon>Aquamicrobium</taxon>
    </lineage>
</organism>
<feature type="transmembrane region" description="Helical" evidence="1">
    <location>
        <begin position="138"/>
        <end position="159"/>
    </location>
</feature>
<dbReference type="Proteomes" id="UP001549076">
    <property type="component" value="Unassembled WGS sequence"/>
</dbReference>
<reference evidence="2 3" key="1">
    <citation type="submission" date="2024-06" db="EMBL/GenBank/DDBJ databases">
        <title>Genomic Encyclopedia of Type Strains, Phase IV (KMG-IV): sequencing the most valuable type-strain genomes for metagenomic binning, comparative biology and taxonomic classification.</title>
        <authorList>
            <person name="Goeker M."/>
        </authorList>
    </citation>
    <scope>NUCLEOTIDE SEQUENCE [LARGE SCALE GENOMIC DNA]</scope>
    <source>
        <strain evidence="2 3">DSM 27865</strain>
    </source>
</reference>
<dbReference type="RefSeq" id="WP_354198430.1">
    <property type="nucleotide sequence ID" value="NZ_JBEPML010000020.1"/>
</dbReference>
<comment type="caution">
    <text evidence="2">The sequence shown here is derived from an EMBL/GenBank/DDBJ whole genome shotgun (WGS) entry which is preliminary data.</text>
</comment>
<gene>
    <name evidence="2" type="ORF">ABID37_004280</name>
</gene>
<feature type="transmembrane region" description="Helical" evidence="1">
    <location>
        <begin position="59"/>
        <end position="81"/>
    </location>
</feature>
<dbReference type="InterPro" id="IPR013901">
    <property type="entry name" value="Anthrone_oxy"/>
</dbReference>
<keyword evidence="1" id="KW-0472">Membrane</keyword>
<name>A0ABV2N5E8_9HYPH</name>
<dbReference type="EMBL" id="JBEPML010000020">
    <property type="protein sequence ID" value="MET3794040.1"/>
    <property type="molecule type" value="Genomic_DNA"/>
</dbReference>
<keyword evidence="1" id="KW-0812">Transmembrane</keyword>
<sequence>MAERALIVLTFAAAIGSGVVAGIFFAFSSFVMPALGRVPAESGIAVMNAVNITVYNPGFMALFMGTAAASLLLAFGSYVWWDSLDGKLLLLAALTYLVLCVAVTSAFNVPLNDALAAADQGSQQQADLWVRILNDWTFWNHIRTAAALISAIALTVVLLHQNGA</sequence>
<keyword evidence="3" id="KW-1185">Reference proteome</keyword>
<feature type="transmembrane region" description="Helical" evidence="1">
    <location>
        <begin position="88"/>
        <end position="107"/>
    </location>
</feature>
<dbReference type="Pfam" id="PF08592">
    <property type="entry name" value="Anthrone_oxy"/>
    <property type="match status" value="1"/>
</dbReference>
<evidence type="ECO:0000313" key="2">
    <source>
        <dbReference type="EMBL" id="MET3794040.1"/>
    </source>
</evidence>
<keyword evidence="1" id="KW-1133">Transmembrane helix</keyword>
<evidence type="ECO:0000313" key="3">
    <source>
        <dbReference type="Proteomes" id="UP001549076"/>
    </source>
</evidence>